<evidence type="ECO:0000256" key="2">
    <source>
        <dbReference type="ARBA" id="ARBA00010617"/>
    </source>
</evidence>
<dbReference type="AlphaFoldDB" id="A0A7H8QLY8"/>
<reference evidence="9" key="1">
    <citation type="submission" date="2020-06" db="EMBL/GenBank/DDBJ databases">
        <title>A chromosome-scale genome assembly of Talaromyces rugulosus W13939.</title>
        <authorList>
            <person name="Wang B."/>
            <person name="Guo L."/>
            <person name="Ye K."/>
            <person name="Wang L."/>
        </authorList>
    </citation>
    <scope>NUCLEOTIDE SEQUENCE [LARGE SCALE GENOMIC DNA]</scope>
    <source>
        <strain evidence="9">W13939</strain>
    </source>
</reference>
<keyword evidence="3" id="KW-0349">Heme</keyword>
<keyword evidence="6" id="KW-0408">Iron</keyword>
<evidence type="ECO:0000256" key="6">
    <source>
        <dbReference type="ARBA" id="ARBA00023004"/>
    </source>
</evidence>
<dbReference type="SUPFAM" id="SSF48264">
    <property type="entry name" value="Cytochrome P450"/>
    <property type="match status" value="1"/>
</dbReference>
<dbReference type="InterPro" id="IPR001128">
    <property type="entry name" value="Cyt_P450"/>
</dbReference>
<evidence type="ECO:0000256" key="4">
    <source>
        <dbReference type="ARBA" id="ARBA00022723"/>
    </source>
</evidence>
<dbReference type="GO" id="GO:0005506">
    <property type="term" value="F:iron ion binding"/>
    <property type="evidence" value="ECO:0007669"/>
    <property type="project" value="InterPro"/>
</dbReference>
<dbReference type="Proteomes" id="UP000509510">
    <property type="component" value="Chromosome I"/>
</dbReference>
<proteinExistence type="inferred from homology"/>
<dbReference type="PANTHER" id="PTHR24305:SF237">
    <property type="entry name" value="CYTOCHROME P450 MONOOXYGENASE ATNE-RELATED"/>
    <property type="match status" value="1"/>
</dbReference>
<keyword evidence="7" id="KW-0503">Monooxygenase</keyword>
<keyword evidence="9" id="KW-1185">Reference proteome</keyword>
<dbReference type="PRINTS" id="PR00385">
    <property type="entry name" value="P450"/>
</dbReference>
<keyword evidence="4" id="KW-0479">Metal-binding</keyword>
<dbReference type="RefSeq" id="XP_035341128.1">
    <property type="nucleotide sequence ID" value="XM_035485235.1"/>
</dbReference>
<evidence type="ECO:0000256" key="3">
    <source>
        <dbReference type="ARBA" id="ARBA00022617"/>
    </source>
</evidence>
<accession>A0A7H8QLY8</accession>
<dbReference type="GO" id="GO:0020037">
    <property type="term" value="F:heme binding"/>
    <property type="evidence" value="ECO:0007669"/>
    <property type="project" value="InterPro"/>
</dbReference>
<protein>
    <recommendedName>
        <fullName evidence="10">Cytochrome P450</fullName>
    </recommendedName>
</protein>
<evidence type="ECO:0000256" key="1">
    <source>
        <dbReference type="ARBA" id="ARBA00001971"/>
    </source>
</evidence>
<dbReference type="GeneID" id="55989549"/>
<dbReference type="PRINTS" id="PR00463">
    <property type="entry name" value="EP450I"/>
</dbReference>
<dbReference type="InterPro" id="IPR002401">
    <property type="entry name" value="Cyt_P450_E_grp-I"/>
</dbReference>
<dbReference type="PANTHER" id="PTHR24305">
    <property type="entry name" value="CYTOCHROME P450"/>
    <property type="match status" value="1"/>
</dbReference>
<evidence type="ECO:0000313" key="9">
    <source>
        <dbReference type="Proteomes" id="UP000509510"/>
    </source>
</evidence>
<dbReference type="InterPro" id="IPR036396">
    <property type="entry name" value="Cyt_P450_sf"/>
</dbReference>
<dbReference type="GO" id="GO:0016705">
    <property type="term" value="F:oxidoreductase activity, acting on paired donors, with incorporation or reduction of molecular oxygen"/>
    <property type="evidence" value="ECO:0007669"/>
    <property type="project" value="InterPro"/>
</dbReference>
<comment type="cofactor">
    <cofactor evidence="1">
        <name>heme</name>
        <dbReference type="ChEBI" id="CHEBI:30413"/>
    </cofactor>
</comment>
<dbReference type="OrthoDB" id="1470350at2759"/>
<evidence type="ECO:0000256" key="5">
    <source>
        <dbReference type="ARBA" id="ARBA00023002"/>
    </source>
</evidence>
<dbReference type="Gene3D" id="1.10.630.10">
    <property type="entry name" value="Cytochrome P450"/>
    <property type="match status" value="1"/>
</dbReference>
<dbReference type="GO" id="GO:0004497">
    <property type="term" value="F:monooxygenase activity"/>
    <property type="evidence" value="ECO:0007669"/>
    <property type="project" value="UniProtKB-KW"/>
</dbReference>
<dbReference type="EMBL" id="CP055898">
    <property type="protein sequence ID" value="QKX54949.1"/>
    <property type="molecule type" value="Genomic_DNA"/>
</dbReference>
<dbReference type="Pfam" id="PF00067">
    <property type="entry name" value="p450"/>
    <property type="match status" value="1"/>
</dbReference>
<keyword evidence="5" id="KW-0560">Oxidoreductase</keyword>
<dbReference type="InterPro" id="IPR050121">
    <property type="entry name" value="Cytochrome_P450_monoxygenase"/>
</dbReference>
<comment type="similarity">
    <text evidence="2">Belongs to the cytochrome P450 family.</text>
</comment>
<organism evidence="8 9">
    <name type="scientific">Talaromyces rugulosus</name>
    <name type="common">Penicillium rugulosum</name>
    <dbReference type="NCBI Taxonomy" id="121627"/>
    <lineage>
        <taxon>Eukaryota</taxon>
        <taxon>Fungi</taxon>
        <taxon>Dikarya</taxon>
        <taxon>Ascomycota</taxon>
        <taxon>Pezizomycotina</taxon>
        <taxon>Eurotiomycetes</taxon>
        <taxon>Eurotiomycetidae</taxon>
        <taxon>Eurotiales</taxon>
        <taxon>Trichocomaceae</taxon>
        <taxon>Talaromyces</taxon>
        <taxon>Talaromyces sect. Islandici</taxon>
    </lineage>
</organism>
<evidence type="ECO:0000313" key="8">
    <source>
        <dbReference type="EMBL" id="QKX54949.1"/>
    </source>
</evidence>
<evidence type="ECO:0000256" key="7">
    <source>
        <dbReference type="ARBA" id="ARBA00023033"/>
    </source>
</evidence>
<evidence type="ECO:0008006" key="10">
    <source>
        <dbReference type="Google" id="ProtNLM"/>
    </source>
</evidence>
<name>A0A7H8QLY8_TALRU</name>
<sequence>MLHKQYGPFVRIGPNNISTDSVQAVSSIYSAQAPTLKSGFYNSFAPGFPSSFTTNDKEYKRKKQILSSAFSLRKLEAMEPLIRLHIDEFCDIVGAAGEVDLAVVLGALSIDVLSDLCFGQSFCTLKDEQERDRILEAMEKSVQMVIREGTMHRWPRAIWKVLHAKKDVIKRGYVYQKAIGAMMRQINAKSDREDFFTNILQARRPDTGEPYDQRELMGGAILLLVAGSDTTSTALTVIIWHPLANIETMQKLTQEVCDRFDSAAAINYKDLQNLPYLHAVIEEGLRICPPNPGLLPRVVVDRNPGYLAIGDQIFPPGTEIGICNLSLQRNPAYFDDPEEFLPERWLENSSLKCDKNAFAPFSYGPRSYLGRNMAYMEMSLTLALLVYRLDLSFTNPEKEKLNGFDVEDAFVAIKPSVPVKVAKTWNKEV</sequence>
<dbReference type="KEGG" id="trg:TRUGW13939_02039"/>
<gene>
    <name evidence="8" type="ORF">TRUGW13939_02039</name>
</gene>
<dbReference type="CDD" id="cd11061">
    <property type="entry name" value="CYP67-like"/>
    <property type="match status" value="1"/>
</dbReference>